<dbReference type="OrthoDB" id="42919at2759"/>
<evidence type="ECO:0000256" key="1">
    <source>
        <dbReference type="ARBA" id="ARBA00011738"/>
    </source>
</evidence>
<feature type="domain" description="Stress-response A/B barrel" evidence="2">
    <location>
        <begin position="3"/>
        <end position="98"/>
    </location>
</feature>
<keyword evidence="4" id="KW-1185">Reference proteome</keyword>
<dbReference type="Gene3D" id="3.30.70.100">
    <property type="match status" value="1"/>
</dbReference>
<dbReference type="HOGENOM" id="CLU_080664_6_1_1"/>
<dbReference type="AlphaFoldDB" id="V5FZ46"/>
<dbReference type="InParanoid" id="V5FZ46"/>
<evidence type="ECO:0000259" key="2">
    <source>
        <dbReference type="PROSITE" id="PS51502"/>
    </source>
</evidence>
<dbReference type="SMART" id="SM00886">
    <property type="entry name" value="Dabb"/>
    <property type="match status" value="1"/>
</dbReference>
<dbReference type="PANTHER" id="PTHR33178:SF10">
    <property type="entry name" value="STRESS-RESPONSE A_B BARREL DOMAIN-CONTAINING PROTEIN"/>
    <property type="match status" value="1"/>
</dbReference>
<dbReference type="EMBL" id="BAUL01000111">
    <property type="protein sequence ID" value="GAD95026.1"/>
    <property type="molecule type" value="Genomic_DNA"/>
</dbReference>
<dbReference type="InterPro" id="IPR013097">
    <property type="entry name" value="Dabb"/>
</dbReference>
<comment type="subunit">
    <text evidence="1">Homodimer.</text>
</comment>
<comment type="caution">
    <text evidence="3">The sequence shown here is derived from an EMBL/GenBank/DDBJ whole genome shotgun (WGS) entry which is preliminary data.</text>
</comment>
<reference evidence="4" key="1">
    <citation type="journal article" date="2014" name="Genome Announc.">
        <title>Draft genome sequence of the formaldehyde-resistant fungus Byssochlamys spectabilis No. 5 (anamorph Paecilomyces variotii No. 5) (NBRC109023).</title>
        <authorList>
            <person name="Oka T."/>
            <person name="Ekino K."/>
            <person name="Fukuda K."/>
            <person name="Nomura Y."/>
        </authorList>
    </citation>
    <scope>NUCLEOTIDE SEQUENCE [LARGE SCALE GENOMIC DNA]</scope>
    <source>
        <strain evidence="4">No. 5 / NBRC 109023</strain>
    </source>
</reference>
<dbReference type="Pfam" id="PF07876">
    <property type="entry name" value="Dabb"/>
    <property type="match status" value="1"/>
</dbReference>
<accession>V5FZ46</accession>
<sequence length="102" mass="11099">MPVYHIVLFRLKPGVTAEQLANWSAISRAMVGKIPGLLSLQAGSPLPISVPRAKGFDMGLVAILESPEHVAAYASHPAHLEVHKIREELCEDTLAYDLEFPA</sequence>
<evidence type="ECO:0000313" key="3">
    <source>
        <dbReference type="EMBL" id="GAD95026.1"/>
    </source>
</evidence>
<dbReference type="Proteomes" id="UP000018001">
    <property type="component" value="Unassembled WGS sequence"/>
</dbReference>
<gene>
    <name evidence="3" type="ORF">PVAR5_3661</name>
</gene>
<proteinExistence type="predicted"/>
<dbReference type="eggNOG" id="ENOG502SEPI">
    <property type="taxonomic scope" value="Eukaryota"/>
</dbReference>
<dbReference type="PANTHER" id="PTHR33178">
    <property type="match status" value="1"/>
</dbReference>
<protein>
    <submittedName>
        <fullName evidence="3">Stress responsive A/B barrel domain protein</fullName>
    </submittedName>
</protein>
<dbReference type="InterPro" id="IPR011008">
    <property type="entry name" value="Dimeric_a/b-barrel"/>
</dbReference>
<evidence type="ECO:0000313" key="4">
    <source>
        <dbReference type="Proteomes" id="UP000018001"/>
    </source>
</evidence>
<dbReference type="SUPFAM" id="SSF54909">
    <property type="entry name" value="Dimeric alpha+beta barrel"/>
    <property type="match status" value="1"/>
</dbReference>
<organism evidence="3 4">
    <name type="scientific">Byssochlamys spectabilis (strain No. 5 / NBRC 109023)</name>
    <name type="common">Paecilomyces variotii</name>
    <dbReference type="NCBI Taxonomy" id="1356009"/>
    <lineage>
        <taxon>Eukaryota</taxon>
        <taxon>Fungi</taxon>
        <taxon>Dikarya</taxon>
        <taxon>Ascomycota</taxon>
        <taxon>Pezizomycotina</taxon>
        <taxon>Eurotiomycetes</taxon>
        <taxon>Eurotiomycetidae</taxon>
        <taxon>Eurotiales</taxon>
        <taxon>Thermoascaceae</taxon>
        <taxon>Paecilomyces</taxon>
    </lineage>
</organism>
<name>V5FZ46_BYSSN</name>
<dbReference type="InterPro" id="IPR044662">
    <property type="entry name" value="HS1/DABB1-like"/>
</dbReference>
<dbReference type="PROSITE" id="PS51502">
    <property type="entry name" value="S_R_A_B_BARREL"/>
    <property type="match status" value="1"/>
</dbReference>